<organism evidence="2 4">
    <name type="scientific">Rotaria sordida</name>
    <dbReference type="NCBI Taxonomy" id="392033"/>
    <lineage>
        <taxon>Eukaryota</taxon>
        <taxon>Metazoa</taxon>
        <taxon>Spiralia</taxon>
        <taxon>Gnathifera</taxon>
        <taxon>Rotifera</taxon>
        <taxon>Eurotatoria</taxon>
        <taxon>Bdelloidea</taxon>
        <taxon>Philodinida</taxon>
        <taxon>Philodinidae</taxon>
        <taxon>Rotaria</taxon>
    </lineage>
</organism>
<accession>A0A815H6M5</accession>
<evidence type="ECO:0000313" key="4">
    <source>
        <dbReference type="Proteomes" id="UP000663854"/>
    </source>
</evidence>
<evidence type="ECO:0000313" key="5">
    <source>
        <dbReference type="Proteomes" id="UP000663870"/>
    </source>
</evidence>
<feature type="region of interest" description="Disordered" evidence="1">
    <location>
        <begin position="140"/>
        <end position="162"/>
    </location>
</feature>
<comment type="caution">
    <text evidence="2">The sequence shown here is derived from an EMBL/GenBank/DDBJ whole genome shotgun (WGS) entry which is preliminary data.</text>
</comment>
<proteinExistence type="predicted"/>
<evidence type="ECO:0000256" key="1">
    <source>
        <dbReference type="SAM" id="MobiDB-lite"/>
    </source>
</evidence>
<reference evidence="2" key="1">
    <citation type="submission" date="2021-02" db="EMBL/GenBank/DDBJ databases">
        <authorList>
            <person name="Nowell W R."/>
        </authorList>
    </citation>
    <scope>NUCLEOTIDE SEQUENCE</scope>
</reference>
<evidence type="ECO:0000313" key="2">
    <source>
        <dbReference type="EMBL" id="CAF1348237.1"/>
    </source>
</evidence>
<dbReference type="EMBL" id="CAJNOL010005141">
    <property type="protein sequence ID" value="CAF1600351.1"/>
    <property type="molecule type" value="Genomic_DNA"/>
</dbReference>
<gene>
    <name evidence="3" type="ORF">JXQ802_LOCUS48234</name>
    <name evidence="2" type="ORF">PYM288_LOCUS32249</name>
</gene>
<dbReference type="Proteomes" id="UP000663870">
    <property type="component" value="Unassembled WGS sequence"/>
</dbReference>
<dbReference type="Proteomes" id="UP000663854">
    <property type="component" value="Unassembled WGS sequence"/>
</dbReference>
<name>A0A815H6M5_9BILA</name>
<evidence type="ECO:0000313" key="3">
    <source>
        <dbReference type="EMBL" id="CAF1600351.1"/>
    </source>
</evidence>
<keyword evidence="5" id="KW-1185">Reference proteome</keyword>
<dbReference type="EMBL" id="CAJNOH010003775">
    <property type="protein sequence ID" value="CAF1348237.1"/>
    <property type="molecule type" value="Genomic_DNA"/>
</dbReference>
<protein>
    <submittedName>
        <fullName evidence="2">Uncharacterized protein</fullName>
    </submittedName>
</protein>
<dbReference type="AlphaFoldDB" id="A0A815H6M5"/>
<sequence>MLSAKATNEDRQRLFQQLQQIQQSQQNHLQLLAIFQQQLQRSSSAAGGGDDETTTVTSTAINVATPRSGCYPYMLGSSPAPRLSNPRLLEDYLDWYLNEYIVAEQQIMRWADIHAVYCAELEQEEENKANIMMYDAAAATASSSSSKPGLQATPTLAPADDQ</sequence>